<dbReference type="Proteomes" id="UP000887579">
    <property type="component" value="Unplaced"/>
</dbReference>
<sequence>MDDPNNNEEFDASQAMQKARKQAQAQARAQAKDGNKKENSSKKSGGAILHVNNYRNGVPEAKCKMTKNPNFPSTLKPGYIVRSKGLPAGSESSFIVEAKLAARVYMVRNQKTDKFCALKIEPYYNDGDVKQLKRDVFILMEALKQDQRFNHHFPKIITKGRVADHFNYIITALCDFNLDDLREKVLKNDFSLQTAARLSMQAFQAVHDMHTLGYLHRNIAPSKFMLGLENSTLIYLGGFSTAYRYKRKDGKESPSPKKLYKMSKTRFLPRAYHRFKDFSRFDDLESWLYTSIDFFGRKLLPWFDNMDESQIVANKERFFFDAFEEIFTYAPKQLQIVQRYIDKNNDDDKPNYTFMGITLVGMRDKLKFPYTGPFDFQMANASTPGHSGKKHKRPTKEERFPDDGGEAAAGPAIAPMSTALKKKKSSKFPPPPIMLPGEGGGEVFEEGEAEQPQHDNDGKPSLNADRALSMARKKKPSKGGATAKAAQHELEGADQGPLKPVDPGVVKALKKKKSSAPAPPPPPPEEEDDENGSEMPPLPPPPPVIKAKRSKPSKPKASKKKAAAAPSSKLEAAPSPAEKPPVEKDAAEGAGGGEEDEGGDEEKEDGNEAGTDNMKPDL</sequence>
<dbReference type="WBParaSite" id="ES5_v2.g22125.t1">
    <property type="protein sequence ID" value="ES5_v2.g22125.t1"/>
    <property type="gene ID" value="ES5_v2.g22125"/>
</dbReference>
<evidence type="ECO:0000313" key="1">
    <source>
        <dbReference type="Proteomes" id="UP000887579"/>
    </source>
</evidence>
<organism evidence="1 2">
    <name type="scientific">Panagrolaimus sp. ES5</name>
    <dbReference type="NCBI Taxonomy" id="591445"/>
    <lineage>
        <taxon>Eukaryota</taxon>
        <taxon>Metazoa</taxon>
        <taxon>Ecdysozoa</taxon>
        <taxon>Nematoda</taxon>
        <taxon>Chromadorea</taxon>
        <taxon>Rhabditida</taxon>
        <taxon>Tylenchina</taxon>
        <taxon>Panagrolaimomorpha</taxon>
        <taxon>Panagrolaimoidea</taxon>
        <taxon>Panagrolaimidae</taxon>
        <taxon>Panagrolaimus</taxon>
    </lineage>
</organism>
<proteinExistence type="predicted"/>
<name>A0AC34FX57_9BILA</name>
<reference evidence="2" key="1">
    <citation type="submission" date="2022-11" db="UniProtKB">
        <authorList>
            <consortium name="WormBaseParasite"/>
        </authorList>
    </citation>
    <scope>IDENTIFICATION</scope>
</reference>
<evidence type="ECO:0000313" key="2">
    <source>
        <dbReference type="WBParaSite" id="ES5_v2.g22125.t1"/>
    </source>
</evidence>
<accession>A0AC34FX57</accession>
<protein>
    <submittedName>
        <fullName evidence="2">Protein kinase domain-containing protein</fullName>
    </submittedName>
</protein>